<dbReference type="Proteomes" id="UP000053091">
    <property type="component" value="Unassembled WGS sequence"/>
</dbReference>
<evidence type="ECO:0000313" key="2">
    <source>
        <dbReference type="Proteomes" id="UP000053091"/>
    </source>
</evidence>
<dbReference type="EMBL" id="DF968182">
    <property type="protein sequence ID" value="GAP42071.1"/>
    <property type="molecule type" value="Genomic_DNA"/>
</dbReference>
<accession>A0A0S7BU95</accession>
<reference evidence="1" key="1">
    <citation type="journal article" date="2015" name="Genome Announc.">
        <title>Draft Genome Sequence of Bacteroidales Strain TBC1, a Novel Isolate from a Methanogenic Wastewater Treatment System.</title>
        <authorList>
            <person name="Tourlousse D.M."/>
            <person name="Matsuura N."/>
            <person name="Sun L."/>
            <person name="Toyonaga M."/>
            <person name="Kuroda K."/>
            <person name="Ohashi A."/>
            <person name="Cruz R."/>
            <person name="Yamaguchi T."/>
            <person name="Sekiguchi Y."/>
        </authorList>
    </citation>
    <scope>NUCLEOTIDE SEQUENCE [LARGE SCALE GENOMIC DNA]</scope>
    <source>
        <strain evidence="1">TBC1</strain>
    </source>
</reference>
<gene>
    <name evidence="1" type="ORF">TBC1_11199</name>
</gene>
<dbReference type="AlphaFoldDB" id="A0A0S7BU95"/>
<keyword evidence="2" id="KW-1185">Reference proteome</keyword>
<name>A0A0S7BU95_9BACT</name>
<sequence length="100" mass="11191">MLSVMLTAILLAPIIIQGLHRHSHSHCCHINVPEGLNRYYHHHDHHSCRICSFEILPGVSAESVNLPSSFSTETDTEFLYKSSDAIFIPVYARLRAPPAA</sequence>
<evidence type="ECO:0000313" key="1">
    <source>
        <dbReference type="EMBL" id="GAP42071.1"/>
    </source>
</evidence>
<protein>
    <submittedName>
        <fullName evidence="1">Uncharacterized protein</fullName>
    </submittedName>
</protein>
<dbReference type="STRING" id="1678841.TBC1_11199"/>
<organism evidence="1">
    <name type="scientific">Lentimicrobium saccharophilum</name>
    <dbReference type="NCBI Taxonomy" id="1678841"/>
    <lineage>
        <taxon>Bacteria</taxon>
        <taxon>Pseudomonadati</taxon>
        <taxon>Bacteroidota</taxon>
        <taxon>Bacteroidia</taxon>
        <taxon>Bacteroidales</taxon>
        <taxon>Lentimicrobiaceae</taxon>
        <taxon>Lentimicrobium</taxon>
    </lineage>
</organism>
<proteinExistence type="predicted"/>